<name>A0A975BQ55_9BACT</name>
<organism evidence="1 2">
    <name type="scientific">Desulfonema magnum</name>
    <dbReference type="NCBI Taxonomy" id="45655"/>
    <lineage>
        <taxon>Bacteria</taxon>
        <taxon>Pseudomonadati</taxon>
        <taxon>Thermodesulfobacteriota</taxon>
        <taxon>Desulfobacteria</taxon>
        <taxon>Desulfobacterales</taxon>
        <taxon>Desulfococcaceae</taxon>
        <taxon>Desulfonema</taxon>
    </lineage>
</organism>
<sequence>MPVTVKFSDDGNHIAHCEAVRATAVGDTPVKGRGKSPRGDH</sequence>
<dbReference type="Proteomes" id="UP000663722">
    <property type="component" value="Chromosome"/>
</dbReference>
<evidence type="ECO:0000313" key="2">
    <source>
        <dbReference type="Proteomes" id="UP000663722"/>
    </source>
</evidence>
<proteinExistence type="predicted"/>
<gene>
    <name evidence="1" type="ORF">dnm_057040</name>
</gene>
<protein>
    <submittedName>
        <fullName evidence="1">Uncharacterized protein</fullName>
    </submittedName>
</protein>
<dbReference type="AlphaFoldDB" id="A0A975BQ55"/>
<evidence type="ECO:0000313" key="1">
    <source>
        <dbReference type="EMBL" id="QTA89647.1"/>
    </source>
</evidence>
<dbReference type="EMBL" id="CP061800">
    <property type="protein sequence ID" value="QTA89647.1"/>
    <property type="molecule type" value="Genomic_DNA"/>
</dbReference>
<reference evidence="1" key="1">
    <citation type="journal article" date="2021" name="Microb. Physiol.">
        <title>Proteogenomic Insights into the Physiology of Marine, Sulfate-Reducing, Filamentous Desulfonema limicola and Desulfonema magnum.</title>
        <authorList>
            <person name="Schnaars V."/>
            <person name="Wohlbrand L."/>
            <person name="Scheve S."/>
            <person name="Hinrichs C."/>
            <person name="Reinhardt R."/>
            <person name="Rabus R."/>
        </authorList>
    </citation>
    <scope>NUCLEOTIDE SEQUENCE</scope>
    <source>
        <strain evidence="1">4be13</strain>
    </source>
</reference>
<keyword evidence="2" id="KW-1185">Reference proteome</keyword>
<dbReference type="KEGG" id="dmm:dnm_057040"/>
<accession>A0A975BQ55</accession>